<accession>A0A0A8Z4R7</accession>
<evidence type="ECO:0000256" key="1">
    <source>
        <dbReference type="SAM" id="MobiDB-lite"/>
    </source>
</evidence>
<feature type="region of interest" description="Disordered" evidence="1">
    <location>
        <begin position="1"/>
        <end position="22"/>
    </location>
</feature>
<evidence type="ECO:0000313" key="2">
    <source>
        <dbReference type="EMBL" id="JAD32658.1"/>
    </source>
</evidence>
<protein>
    <submittedName>
        <fullName evidence="2">Uncharacterized protein</fullName>
    </submittedName>
</protein>
<sequence length="55" mass="5867">MATASSWASQSPTAASPSSTTWNPACAASSLFTWKLTPLSFLTLMMMKIQDRAPS</sequence>
<organism evidence="2">
    <name type="scientific">Arundo donax</name>
    <name type="common">Giant reed</name>
    <name type="synonym">Donax arundinaceus</name>
    <dbReference type="NCBI Taxonomy" id="35708"/>
    <lineage>
        <taxon>Eukaryota</taxon>
        <taxon>Viridiplantae</taxon>
        <taxon>Streptophyta</taxon>
        <taxon>Embryophyta</taxon>
        <taxon>Tracheophyta</taxon>
        <taxon>Spermatophyta</taxon>
        <taxon>Magnoliopsida</taxon>
        <taxon>Liliopsida</taxon>
        <taxon>Poales</taxon>
        <taxon>Poaceae</taxon>
        <taxon>PACMAD clade</taxon>
        <taxon>Arundinoideae</taxon>
        <taxon>Arundineae</taxon>
        <taxon>Arundo</taxon>
    </lineage>
</organism>
<reference evidence="2" key="2">
    <citation type="journal article" date="2015" name="Data Brief">
        <title>Shoot transcriptome of the giant reed, Arundo donax.</title>
        <authorList>
            <person name="Barrero R.A."/>
            <person name="Guerrero F.D."/>
            <person name="Moolhuijzen P."/>
            <person name="Goolsby J.A."/>
            <person name="Tidwell J."/>
            <person name="Bellgard S.E."/>
            <person name="Bellgard M.I."/>
        </authorList>
    </citation>
    <scope>NUCLEOTIDE SEQUENCE</scope>
    <source>
        <tissue evidence="2">Shoot tissue taken approximately 20 cm above the soil surface</tissue>
    </source>
</reference>
<reference evidence="2" key="1">
    <citation type="submission" date="2014-09" db="EMBL/GenBank/DDBJ databases">
        <authorList>
            <person name="Magalhaes I.L.F."/>
            <person name="Oliveira U."/>
            <person name="Santos F.R."/>
            <person name="Vidigal T.H.D.A."/>
            <person name="Brescovit A.D."/>
            <person name="Santos A.J."/>
        </authorList>
    </citation>
    <scope>NUCLEOTIDE SEQUENCE</scope>
    <source>
        <tissue evidence="2">Shoot tissue taken approximately 20 cm above the soil surface</tissue>
    </source>
</reference>
<dbReference type="EMBL" id="GBRH01265237">
    <property type="protein sequence ID" value="JAD32658.1"/>
    <property type="molecule type" value="Transcribed_RNA"/>
</dbReference>
<dbReference type="AlphaFoldDB" id="A0A0A8Z4R7"/>
<proteinExistence type="predicted"/>
<name>A0A0A8Z4R7_ARUDO</name>